<reference evidence="1 2" key="1">
    <citation type="submission" date="2019-03" db="EMBL/GenBank/DDBJ databases">
        <title>Rhodobacteraceae bacterium SM1902, a new member of the family Rhodobacteraceae isolated from Yantai.</title>
        <authorList>
            <person name="Sun Y."/>
        </authorList>
    </citation>
    <scope>NUCLEOTIDE SEQUENCE [LARGE SCALE GENOMIC DNA]</scope>
    <source>
        <strain evidence="1 2">SM1902</strain>
    </source>
</reference>
<dbReference type="Proteomes" id="UP000294562">
    <property type="component" value="Unassembled WGS sequence"/>
</dbReference>
<accession>A0A4V3BC07</accession>
<evidence type="ECO:0000313" key="2">
    <source>
        <dbReference type="Proteomes" id="UP000294562"/>
    </source>
</evidence>
<name>A0A4V3BC07_9RHOB</name>
<dbReference type="InterPro" id="IPR014955">
    <property type="entry name" value="DUF1826"/>
</dbReference>
<dbReference type="OrthoDB" id="5342505at2"/>
<evidence type="ECO:0000313" key="1">
    <source>
        <dbReference type="EMBL" id="TDL89029.1"/>
    </source>
</evidence>
<proteinExistence type="predicted"/>
<gene>
    <name evidence="1" type="ORF">E2L05_08725</name>
</gene>
<protein>
    <submittedName>
        <fullName evidence="1">DUF1826 domain-containing protein</fullName>
    </submittedName>
</protein>
<dbReference type="Pfam" id="PF08856">
    <property type="entry name" value="DUF1826"/>
    <property type="match status" value="1"/>
</dbReference>
<dbReference type="EMBL" id="SMZO01000015">
    <property type="protein sequence ID" value="TDL89029.1"/>
    <property type="molecule type" value="Genomic_DNA"/>
</dbReference>
<organism evidence="1 2">
    <name type="scientific">Meridianimarinicoccus aquatilis</name>
    <dbReference type="NCBI Taxonomy" id="2552766"/>
    <lineage>
        <taxon>Bacteria</taxon>
        <taxon>Pseudomonadati</taxon>
        <taxon>Pseudomonadota</taxon>
        <taxon>Alphaproteobacteria</taxon>
        <taxon>Rhodobacterales</taxon>
        <taxon>Paracoccaceae</taxon>
        <taxon>Meridianimarinicoccus</taxon>
    </lineage>
</organism>
<comment type="caution">
    <text evidence="1">The sequence shown here is derived from an EMBL/GenBank/DDBJ whole genome shotgun (WGS) entry which is preliminary data.</text>
</comment>
<dbReference type="RefSeq" id="WP_133342534.1">
    <property type="nucleotide sequence ID" value="NZ_SMZO01000015.1"/>
</dbReference>
<dbReference type="AlphaFoldDB" id="A0A4V3BC07"/>
<keyword evidence="2" id="KW-1185">Reference proteome</keyword>
<sequence>MKIERTSRLDPATGIGFADTPQALSLIHKPDCAAVLWRRQPTPCFQAWLDALPPEQLPRTRTVLRPSDVRVKLEQVCDGQGTPEGPERDTLIDDAAALADIFAGLMGVTWVRLRLEAISTNACRRFHVDMLTARLICTYRGTGTQIGVSSDGAEPKQITTVATGAPIVLRGADWGTGHTLLHRSPPIEGSGEVRLVLVLDPVADPEQVQ</sequence>